<dbReference type="Gene3D" id="1.10.510.10">
    <property type="entry name" value="Transferase(Phosphotransferase) domain 1"/>
    <property type="match status" value="1"/>
</dbReference>
<dbReference type="SUPFAM" id="SSF56112">
    <property type="entry name" value="Protein kinase-like (PK-like)"/>
    <property type="match status" value="1"/>
</dbReference>
<dbReference type="GO" id="GO:0005524">
    <property type="term" value="F:ATP binding"/>
    <property type="evidence" value="ECO:0007669"/>
    <property type="project" value="UniProtKB-UniRule"/>
</dbReference>
<evidence type="ECO:0000313" key="8">
    <source>
        <dbReference type="EMBL" id="KAH7290378.1"/>
    </source>
</evidence>
<keyword evidence="1" id="KW-0808">Transferase</keyword>
<evidence type="ECO:0000256" key="2">
    <source>
        <dbReference type="ARBA" id="ARBA00022741"/>
    </source>
</evidence>
<dbReference type="PROSITE" id="PS00107">
    <property type="entry name" value="PROTEIN_KINASE_ATP"/>
    <property type="match status" value="1"/>
</dbReference>
<dbReference type="Pfam" id="PF00069">
    <property type="entry name" value="Pkinase"/>
    <property type="match status" value="1"/>
</dbReference>
<keyword evidence="3" id="KW-0418">Kinase</keyword>
<evidence type="ECO:0000256" key="6">
    <source>
        <dbReference type="RuleBase" id="RU000304"/>
    </source>
</evidence>
<comment type="caution">
    <text evidence="8">The sequence shown here is derived from an EMBL/GenBank/DDBJ whole genome shotgun (WGS) entry which is preliminary data.</text>
</comment>
<comment type="similarity">
    <text evidence="6">Belongs to the protein kinase superfamily.</text>
</comment>
<dbReference type="GO" id="GO:0007165">
    <property type="term" value="P:signal transduction"/>
    <property type="evidence" value="ECO:0007669"/>
    <property type="project" value="TreeGrafter"/>
</dbReference>
<dbReference type="InterPro" id="IPR008271">
    <property type="entry name" value="Ser/Thr_kinase_AS"/>
</dbReference>
<dbReference type="InterPro" id="IPR011009">
    <property type="entry name" value="Kinase-like_dom_sf"/>
</dbReference>
<dbReference type="CDD" id="cd06606">
    <property type="entry name" value="STKc_MAPKKK"/>
    <property type="match status" value="1"/>
</dbReference>
<keyword evidence="9" id="KW-1185">Reference proteome</keyword>
<organism evidence="8 9">
    <name type="scientific">Ceratopteris richardii</name>
    <name type="common">Triangle waterfern</name>
    <dbReference type="NCBI Taxonomy" id="49495"/>
    <lineage>
        <taxon>Eukaryota</taxon>
        <taxon>Viridiplantae</taxon>
        <taxon>Streptophyta</taxon>
        <taxon>Embryophyta</taxon>
        <taxon>Tracheophyta</taxon>
        <taxon>Polypodiopsida</taxon>
        <taxon>Polypodiidae</taxon>
        <taxon>Polypodiales</taxon>
        <taxon>Pteridineae</taxon>
        <taxon>Pteridaceae</taxon>
        <taxon>Parkerioideae</taxon>
        <taxon>Ceratopteris</taxon>
    </lineage>
</organism>
<dbReference type="Proteomes" id="UP000825935">
    <property type="component" value="Chromosome 30"/>
</dbReference>
<sequence>MMEALTCSSSQTNIESWQTLCPLGCGSSAVVSLALALPQRFFIAVKSPLSSSSSELSLLNELQILSPLSSPFVVRCFGGQFQPESSTPHSLFLEFMDGGTLADLLTQSGGHVRESLIRHYTRCIVRGLHYLHGNGIVHCDIKGQNILVGSTGVKIADFGGAKRMKASDDSRGTRQSGFKGTPLWMAPEVVQGLEQGFAADIWSLGCTVVEMMQGRPPWGRNIMDMAAALYKLACSDEDPPLPQSISDDARDFLLHCLQRNLKDRWTASQLLQHPFLRPMEPTEDDEAKHAQSSPRSILECISSDGEADDRVDDSTASSFSSHGYFAPKQHFVEDMFRDRTAVPTKKRLPDAFKSEKCEWITVKRTLSTNRVHQDVPFMEPAIERELQVKKACDVSLNGAMFLRSRKTVG</sequence>
<dbReference type="OMA" id="EMEWIEV"/>
<dbReference type="InterPro" id="IPR052751">
    <property type="entry name" value="Plant_MAPKKK"/>
</dbReference>
<dbReference type="InterPro" id="IPR000719">
    <property type="entry name" value="Prot_kinase_dom"/>
</dbReference>
<gene>
    <name evidence="8" type="ORF">KP509_30G045800</name>
</gene>
<evidence type="ECO:0000313" key="9">
    <source>
        <dbReference type="Proteomes" id="UP000825935"/>
    </source>
</evidence>
<keyword evidence="4 5" id="KW-0067">ATP-binding</keyword>
<dbReference type="PROSITE" id="PS00108">
    <property type="entry name" value="PROTEIN_KINASE_ST"/>
    <property type="match status" value="1"/>
</dbReference>
<evidence type="ECO:0000259" key="7">
    <source>
        <dbReference type="PROSITE" id="PS50011"/>
    </source>
</evidence>
<proteinExistence type="inferred from homology"/>
<evidence type="ECO:0000256" key="3">
    <source>
        <dbReference type="ARBA" id="ARBA00022777"/>
    </source>
</evidence>
<dbReference type="SMART" id="SM00220">
    <property type="entry name" value="S_TKc"/>
    <property type="match status" value="1"/>
</dbReference>
<evidence type="ECO:0000256" key="1">
    <source>
        <dbReference type="ARBA" id="ARBA00022679"/>
    </source>
</evidence>
<dbReference type="OrthoDB" id="275301at2759"/>
<dbReference type="EMBL" id="CM035435">
    <property type="protein sequence ID" value="KAH7290378.1"/>
    <property type="molecule type" value="Genomic_DNA"/>
</dbReference>
<name>A0A8T2R3R9_CERRI</name>
<dbReference type="PANTHER" id="PTHR48011">
    <property type="entry name" value="CCR4-NOT TRANSCRIPTIONAL COMPLEX SUBUNIT CAF120-RELATED"/>
    <property type="match status" value="1"/>
</dbReference>
<keyword evidence="2 5" id="KW-0547">Nucleotide-binding</keyword>
<dbReference type="AlphaFoldDB" id="A0A8T2R3R9"/>
<accession>A0A8T2R3R9</accession>
<keyword evidence="6" id="KW-0723">Serine/threonine-protein kinase</keyword>
<feature type="binding site" evidence="5">
    <location>
        <position position="46"/>
    </location>
    <ligand>
        <name>ATP</name>
        <dbReference type="ChEBI" id="CHEBI:30616"/>
    </ligand>
</feature>
<dbReference type="PANTHER" id="PTHR48011:SF5">
    <property type="entry name" value="PROTEIN KINASE DOMAIN-CONTAINING PROTEIN"/>
    <property type="match status" value="1"/>
</dbReference>
<dbReference type="GO" id="GO:0004674">
    <property type="term" value="F:protein serine/threonine kinase activity"/>
    <property type="evidence" value="ECO:0007669"/>
    <property type="project" value="UniProtKB-KW"/>
</dbReference>
<dbReference type="PROSITE" id="PS50011">
    <property type="entry name" value="PROTEIN_KINASE_DOM"/>
    <property type="match status" value="1"/>
</dbReference>
<reference evidence="8" key="1">
    <citation type="submission" date="2021-08" db="EMBL/GenBank/DDBJ databases">
        <title>WGS assembly of Ceratopteris richardii.</title>
        <authorList>
            <person name="Marchant D.B."/>
            <person name="Chen G."/>
            <person name="Jenkins J."/>
            <person name="Shu S."/>
            <person name="Leebens-Mack J."/>
            <person name="Grimwood J."/>
            <person name="Schmutz J."/>
            <person name="Soltis P."/>
            <person name="Soltis D."/>
            <person name="Chen Z.-H."/>
        </authorList>
    </citation>
    <scope>NUCLEOTIDE SEQUENCE</scope>
    <source>
        <strain evidence="8">Whitten #5841</strain>
        <tissue evidence="8">Leaf</tissue>
    </source>
</reference>
<dbReference type="InterPro" id="IPR017441">
    <property type="entry name" value="Protein_kinase_ATP_BS"/>
</dbReference>
<protein>
    <recommendedName>
        <fullName evidence="7">Protein kinase domain-containing protein</fullName>
    </recommendedName>
</protein>
<evidence type="ECO:0000256" key="5">
    <source>
        <dbReference type="PROSITE-ProRule" id="PRU10141"/>
    </source>
</evidence>
<feature type="domain" description="Protein kinase" evidence="7">
    <location>
        <begin position="17"/>
        <end position="276"/>
    </location>
</feature>
<evidence type="ECO:0000256" key="4">
    <source>
        <dbReference type="ARBA" id="ARBA00022840"/>
    </source>
</evidence>